<keyword evidence="4" id="KW-1185">Reference proteome</keyword>
<reference evidence="3 4" key="1">
    <citation type="submission" date="2021-06" db="EMBL/GenBank/DDBJ databases">
        <authorList>
            <person name="Kallberg Y."/>
            <person name="Tangrot J."/>
            <person name="Rosling A."/>
        </authorList>
    </citation>
    <scope>NUCLEOTIDE SEQUENCE [LARGE SCALE GENOMIC DNA]</scope>
    <source>
        <strain evidence="3 4">120-4 pot B 10/14</strain>
    </source>
</reference>
<sequence>MLNAKFVSYNQTSSERVAVLYELSRNVNISGLYCDLVSVGLGHVCTLVIDSSSTPTTSTSNIISNILPSLANVSMTTVDWRMKAMPFGGYILDNSARKTSVYNISNYNVSNYNISAYNNSAYNNSAHNVSAYNISAYNISDNSAYNITAYNITTYNISSYNIMSLWDEYGIYIGVSILILLLIEILYVKCEQSKQYEQNELNDESNDEPTVQKQSNIFLRTQQNLKNLILIWVKREDLPKAREIAHTISGYILIGINLVFTAYFVFINSIDEPEFIWPSKIIWCIPIVINLLIITGIVLKKLFNKLINKLSNIKIFNKMFVLQNDLEKGKTRSVDSVNPAQDEKLSSKMDDNEQLFDVIKKEIEIILANEISYMCFLKKIKDEFMKKELLKDIPLDEISNEIFKSFKSKIHDQIREHSKQLFEQSIKKQPESITEIFDLVDTILLIIQTISDAIQKNSHSIISKITTKLKTVLSNIDISLDESQKKVLHDKLKIILIKNADKNKLKNIANNLKKDLQGKINISPKEHKDLRKDVLHKLYSEEKNTTAMSLFGFFVILDSESLVILDDQTEKFIKHYKKFALVRAFIDIFIKSIPLIIVMAYYASSVIIYGFIPLMALILSCFKCILSIILIVNFKTWLETEKSITEETIDEPSQDDPGKSTYQNDSGKSTSQNDLDNNTIEENS</sequence>
<feature type="region of interest" description="Disordered" evidence="1">
    <location>
        <begin position="646"/>
        <end position="684"/>
    </location>
</feature>
<keyword evidence="2" id="KW-1133">Transmembrane helix</keyword>
<proteinExistence type="predicted"/>
<keyword evidence="2" id="KW-0812">Transmembrane</keyword>
<feature type="compositionally biased region" description="Polar residues" evidence="1">
    <location>
        <begin position="660"/>
        <end position="684"/>
    </location>
</feature>
<name>A0ABM8W0S5_GIGMA</name>
<evidence type="ECO:0000256" key="2">
    <source>
        <dbReference type="SAM" id="Phobius"/>
    </source>
</evidence>
<dbReference type="Proteomes" id="UP000789901">
    <property type="component" value="Unassembled WGS sequence"/>
</dbReference>
<keyword evidence="2" id="KW-0472">Membrane</keyword>
<gene>
    <name evidence="3" type="ORF">GMARGA_LOCUS1936</name>
</gene>
<feature type="transmembrane region" description="Helical" evidence="2">
    <location>
        <begin position="280"/>
        <end position="299"/>
    </location>
</feature>
<feature type="transmembrane region" description="Helical" evidence="2">
    <location>
        <begin position="608"/>
        <end position="632"/>
    </location>
</feature>
<dbReference type="EMBL" id="CAJVQB010000561">
    <property type="protein sequence ID" value="CAG8495538.1"/>
    <property type="molecule type" value="Genomic_DNA"/>
</dbReference>
<organism evidence="3 4">
    <name type="scientific">Gigaspora margarita</name>
    <dbReference type="NCBI Taxonomy" id="4874"/>
    <lineage>
        <taxon>Eukaryota</taxon>
        <taxon>Fungi</taxon>
        <taxon>Fungi incertae sedis</taxon>
        <taxon>Mucoromycota</taxon>
        <taxon>Glomeromycotina</taxon>
        <taxon>Glomeromycetes</taxon>
        <taxon>Diversisporales</taxon>
        <taxon>Gigasporaceae</taxon>
        <taxon>Gigaspora</taxon>
    </lineage>
</organism>
<accession>A0ABM8W0S5</accession>
<feature type="transmembrane region" description="Helical" evidence="2">
    <location>
        <begin position="169"/>
        <end position="188"/>
    </location>
</feature>
<evidence type="ECO:0000256" key="1">
    <source>
        <dbReference type="SAM" id="MobiDB-lite"/>
    </source>
</evidence>
<feature type="transmembrane region" description="Helical" evidence="2">
    <location>
        <begin position="244"/>
        <end position="268"/>
    </location>
</feature>
<comment type="caution">
    <text evidence="3">The sequence shown here is derived from an EMBL/GenBank/DDBJ whole genome shotgun (WGS) entry which is preliminary data.</text>
</comment>
<evidence type="ECO:0000313" key="4">
    <source>
        <dbReference type="Proteomes" id="UP000789901"/>
    </source>
</evidence>
<feature type="transmembrane region" description="Helical" evidence="2">
    <location>
        <begin position="580"/>
        <end position="602"/>
    </location>
</feature>
<evidence type="ECO:0000313" key="3">
    <source>
        <dbReference type="EMBL" id="CAG8495538.1"/>
    </source>
</evidence>
<protein>
    <submittedName>
        <fullName evidence="3">24978_t:CDS:1</fullName>
    </submittedName>
</protein>